<evidence type="ECO:0000256" key="1">
    <source>
        <dbReference type="ARBA" id="ARBA00022741"/>
    </source>
</evidence>
<organism evidence="9 10">
    <name type="scientific">Rhodoblastus sphagnicola</name>
    <dbReference type="NCBI Taxonomy" id="333368"/>
    <lineage>
        <taxon>Bacteria</taxon>
        <taxon>Pseudomonadati</taxon>
        <taxon>Pseudomonadota</taxon>
        <taxon>Alphaproteobacteria</taxon>
        <taxon>Hyphomicrobiales</taxon>
        <taxon>Rhodoblastaceae</taxon>
        <taxon>Rhodoblastus</taxon>
    </lineage>
</organism>
<dbReference type="PROSITE" id="PS00676">
    <property type="entry name" value="SIGMA54_INTERACT_2"/>
    <property type="match status" value="1"/>
</dbReference>
<dbReference type="InterPro" id="IPR002197">
    <property type="entry name" value="HTH_Fis"/>
</dbReference>
<dbReference type="InterPro" id="IPR009057">
    <property type="entry name" value="Homeodomain-like_sf"/>
</dbReference>
<keyword evidence="6" id="KW-0010">Activator</keyword>
<keyword evidence="3" id="KW-0902">Two-component regulatory system</keyword>
<dbReference type="Gene3D" id="1.10.8.60">
    <property type="match status" value="1"/>
</dbReference>
<keyword evidence="1" id="KW-0547">Nucleotide-binding</keyword>
<feature type="domain" description="Sigma-54 factor interaction" evidence="8">
    <location>
        <begin position="16"/>
        <end position="245"/>
    </location>
</feature>
<name>A0A2S6NDZ7_9HYPH</name>
<dbReference type="GO" id="GO:0006355">
    <property type="term" value="P:regulation of DNA-templated transcription"/>
    <property type="evidence" value="ECO:0007669"/>
    <property type="project" value="InterPro"/>
</dbReference>
<evidence type="ECO:0000313" key="9">
    <source>
        <dbReference type="EMBL" id="PPQ32875.1"/>
    </source>
</evidence>
<dbReference type="EMBL" id="NHSJ01000034">
    <property type="protein sequence ID" value="PPQ32875.1"/>
    <property type="molecule type" value="Genomic_DNA"/>
</dbReference>
<dbReference type="SUPFAM" id="SSF46689">
    <property type="entry name" value="Homeodomain-like"/>
    <property type="match status" value="1"/>
</dbReference>
<evidence type="ECO:0000256" key="4">
    <source>
        <dbReference type="ARBA" id="ARBA00023015"/>
    </source>
</evidence>
<dbReference type="Pfam" id="PF25601">
    <property type="entry name" value="AAA_lid_14"/>
    <property type="match status" value="1"/>
</dbReference>
<keyword evidence="2" id="KW-0067">ATP-binding</keyword>
<dbReference type="SMART" id="SM00382">
    <property type="entry name" value="AAA"/>
    <property type="match status" value="1"/>
</dbReference>
<reference evidence="9 10" key="1">
    <citation type="journal article" date="2018" name="Arch. Microbiol.">
        <title>New insights into the metabolic potential of the phototrophic purple bacterium Rhodopila globiformis DSM 161(T) from its draft genome sequence and evidence for a vanadium-dependent nitrogenase.</title>
        <authorList>
            <person name="Imhoff J.F."/>
            <person name="Rahn T."/>
            <person name="Kunzel S."/>
            <person name="Neulinger S.C."/>
        </authorList>
    </citation>
    <scope>NUCLEOTIDE SEQUENCE [LARGE SCALE GENOMIC DNA]</scope>
    <source>
        <strain evidence="9 10">DSM 16996</strain>
    </source>
</reference>
<dbReference type="Proteomes" id="UP000239089">
    <property type="component" value="Unassembled WGS sequence"/>
</dbReference>
<keyword evidence="7" id="KW-0804">Transcription</keyword>
<dbReference type="AlphaFoldDB" id="A0A2S6NDZ7"/>
<dbReference type="InterPro" id="IPR027417">
    <property type="entry name" value="P-loop_NTPase"/>
</dbReference>
<keyword evidence="5" id="KW-0238">DNA-binding</keyword>
<dbReference type="PROSITE" id="PS50045">
    <property type="entry name" value="SIGMA54_INTERACT_4"/>
    <property type="match status" value="1"/>
</dbReference>
<evidence type="ECO:0000256" key="6">
    <source>
        <dbReference type="ARBA" id="ARBA00023159"/>
    </source>
</evidence>
<accession>A0A2S6NDZ7</accession>
<dbReference type="InterPro" id="IPR003593">
    <property type="entry name" value="AAA+_ATPase"/>
</dbReference>
<dbReference type="CDD" id="cd00009">
    <property type="entry name" value="AAA"/>
    <property type="match status" value="1"/>
</dbReference>
<dbReference type="InterPro" id="IPR025943">
    <property type="entry name" value="Sigma_54_int_dom_ATP-bd_2"/>
</dbReference>
<dbReference type="Pfam" id="PF00158">
    <property type="entry name" value="Sigma54_activat"/>
    <property type="match status" value="1"/>
</dbReference>
<dbReference type="Gene3D" id="1.10.10.60">
    <property type="entry name" value="Homeodomain-like"/>
    <property type="match status" value="1"/>
</dbReference>
<gene>
    <name evidence="9" type="ORF">CCR94_03705</name>
</gene>
<dbReference type="PROSITE" id="PS00688">
    <property type="entry name" value="SIGMA54_INTERACT_3"/>
    <property type="match status" value="1"/>
</dbReference>
<dbReference type="InterPro" id="IPR058031">
    <property type="entry name" value="AAA_lid_NorR"/>
</dbReference>
<proteinExistence type="predicted"/>
<evidence type="ECO:0000256" key="2">
    <source>
        <dbReference type="ARBA" id="ARBA00022840"/>
    </source>
</evidence>
<keyword evidence="10" id="KW-1185">Reference proteome</keyword>
<dbReference type="PANTHER" id="PTHR32071">
    <property type="entry name" value="TRANSCRIPTIONAL REGULATORY PROTEIN"/>
    <property type="match status" value="1"/>
</dbReference>
<dbReference type="Pfam" id="PF02954">
    <property type="entry name" value="HTH_8"/>
    <property type="match status" value="1"/>
</dbReference>
<dbReference type="FunFam" id="3.40.50.300:FF:000006">
    <property type="entry name" value="DNA-binding transcriptional regulator NtrC"/>
    <property type="match status" value="1"/>
</dbReference>
<evidence type="ECO:0000259" key="8">
    <source>
        <dbReference type="PROSITE" id="PS50045"/>
    </source>
</evidence>
<dbReference type="OrthoDB" id="9761019at2"/>
<dbReference type="InterPro" id="IPR002078">
    <property type="entry name" value="Sigma_54_int"/>
</dbReference>
<dbReference type="GO" id="GO:0000160">
    <property type="term" value="P:phosphorelay signal transduction system"/>
    <property type="evidence" value="ECO:0007669"/>
    <property type="project" value="UniProtKB-KW"/>
</dbReference>
<evidence type="ECO:0000256" key="3">
    <source>
        <dbReference type="ARBA" id="ARBA00023012"/>
    </source>
</evidence>
<evidence type="ECO:0000256" key="5">
    <source>
        <dbReference type="ARBA" id="ARBA00023125"/>
    </source>
</evidence>
<dbReference type="PRINTS" id="PR01590">
    <property type="entry name" value="HTHFIS"/>
</dbReference>
<evidence type="ECO:0000313" key="10">
    <source>
        <dbReference type="Proteomes" id="UP000239089"/>
    </source>
</evidence>
<dbReference type="Gene3D" id="3.40.50.300">
    <property type="entry name" value="P-loop containing nucleotide triphosphate hydrolases"/>
    <property type="match status" value="1"/>
</dbReference>
<protein>
    <submittedName>
        <fullName evidence="9">Fis family transcriptional regulator</fullName>
    </submittedName>
</protein>
<keyword evidence="4" id="KW-0805">Transcription regulation</keyword>
<sequence>MVGSQTNPRIIAASAIVFEDPKSREVARQIECLAPSDANILIVGETGTGKELAARRLHDLSRRKSQPFVAVNCASLCESLAESELFGHQRGAFTGAHVTTAGWFEIANNGTLFLDEIGELSLNLQCKLLRVLQQREVVRVGSRQAIPIDVRLITATNVNVDKAMAAGKFREDLFYRIKVASISLPPLRERTRDIEPLARHFLKTYTEKLGMGRVELAEAAVRKLESYPWPGNIRELENVIHYALLVSKARLLTPDDLNLPAFTSENSGLTTAQPGSIQTAIAAAIDEQRPNIFEDVTRSLITIAYEKSQGNQVRAASLLGISRNTLRSHLAKLGILKGRSARQ</sequence>
<dbReference type="SUPFAM" id="SSF52540">
    <property type="entry name" value="P-loop containing nucleoside triphosphate hydrolases"/>
    <property type="match status" value="1"/>
</dbReference>
<comment type="caution">
    <text evidence="9">The sequence shown here is derived from an EMBL/GenBank/DDBJ whole genome shotgun (WGS) entry which is preliminary data.</text>
</comment>
<dbReference type="GO" id="GO:0043565">
    <property type="term" value="F:sequence-specific DNA binding"/>
    <property type="evidence" value="ECO:0007669"/>
    <property type="project" value="InterPro"/>
</dbReference>
<dbReference type="InterPro" id="IPR025944">
    <property type="entry name" value="Sigma_54_int_dom_CS"/>
</dbReference>
<dbReference type="PANTHER" id="PTHR32071:SF21">
    <property type="entry name" value="TRANSCRIPTIONAL REGULATORY PROTEIN FLGR"/>
    <property type="match status" value="1"/>
</dbReference>
<dbReference type="GO" id="GO:0005524">
    <property type="term" value="F:ATP binding"/>
    <property type="evidence" value="ECO:0007669"/>
    <property type="project" value="UniProtKB-KW"/>
</dbReference>
<evidence type="ECO:0000256" key="7">
    <source>
        <dbReference type="ARBA" id="ARBA00023163"/>
    </source>
</evidence>